<name>A0AAT9V804_9CAUD</name>
<dbReference type="CDD" id="cd00093">
    <property type="entry name" value="HTH_XRE"/>
    <property type="match status" value="1"/>
</dbReference>
<dbReference type="PANTHER" id="PTHR46558">
    <property type="entry name" value="TRACRIPTIONAL REGULATORY PROTEIN-RELATED-RELATED"/>
    <property type="match status" value="1"/>
</dbReference>
<dbReference type="GO" id="GO:0003677">
    <property type="term" value="F:DNA binding"/>
    <property type="evidence" value="ECO:0007669"/>
    <property type="project" value="UniProtKB-KW"/>
</dbReference>
<dbReference type="Gene3D" id="1.10.260.40">
    <property type="entry name" value="lambda repressor-like DNA-binding domains"/>
    <property type="match status" value="1"/>
</dbReference>
<dbReference type="EMBL" id="OQ846916">
    <property type="protein sequence ID" value="WJJ55337.1"/>
    <property type="molecule type" value="Genomic_DNA"/>
</dbReference>
<evidence type="ECO:0000256" key="1">
    <source>
        <dbReference type="ARBA" id="ARBA00023125"/>
    </source>
</evidence>
<protein>
    <recommendedName>
        <fullName evidence="2">HTH cro/C1-type domain-containing protein</fullName>
    </recommendedName>
</protein>
<sequence length="114" mass="12827">MMTLGERLKEARKGKRYTQVFVQNLTGINNKTLSAYEMGTVKPDIDALSVLSSLYEVSIDYLVKGVESDSTLNEIKLILLEAELKAEGVKLSDEDIFKLHSIISKSSCEQRNRE</sequence>
<reference evidence="3" key="1">
    <citation type="submission" date="2023-04" db="EMBL/GenBank/DDBJ databases">
        <title>Characterization and genome study of newly isolated Alicyclobacillus-specific phaga.</title>
        <authorList>
            <person name="Shymialevich D."/>
            <person name="Wojcicki M."/>
            <person name="Srednicka P."/>
            <person name="Swider O."/>
        </authorList>
    </citation>
    <scope>NUCLEOTIDE SEQUENCE</scope>
</reference>
<gene>
    <name evidence="3" type="ORF">QB910_000093</name>
</gene>
<evidence type="ECO:0000313" key="3">
    <source>
        <dbReference type="EMBL" id="WJJ55337.1"/>
    </source>
</evidence>
<dbReference type="SUPFAM" id="SSF47413">
    <property type="entry name" value="lambda repressor-like DNA-binding domains"/>
    <property type="match status" value="1"/>
</dbReference>
<dbReference type="InterPro" id="IPR010982">
    <property type="entry name" value="Lambda_DNA-bd_dom_sf"/>
</dbReference>
<dbReference type="PROSITE" id="PS50943">
    <property type="entry name" value="HTH_CROC1"/>
    <property type="match status" value="1"/>
</dbReference>
<proteinExistence type="predicted"/>
<evidence type="ECO:0000259" key="2">
    <source>
        <dbReference type="PROSITE" id="PS50943"/>
    </source>
</evidence>
<dbReference type="Pfam" id="PF12844">
    <property type="entry name" value="HTH_19"/>
    <property type="match status" value="1"/>
</dbReference>
<accession>A0AAT9V804</accession>
<feature type="domain" description="HTH cro/C1-type" evidence="2">
    <location>
        <begin position="8"/>
        <end position="62"/>
    </location>
</feature>
<dbReference type="SMART" id="SM00530">
    <property type="entry name" value="HTH_XRE"/>
    <property type="match status" value="1"/>
</dbReference>
<dbReference type="PANTHER" id="PTHR46558:SF14">
    <property type="entry name" value="HTH-TYPE TRANSCRIPTIONAL REGULATOR ANSR"/>
    <property type="match status" value="1"/>
</dbReference>
<keyword evidence="1" id="KW-0238">DNA-binding</keyword>
<organism evidence="3">
    <name type="scientific">Alicyclobacillus phage KKP_3916</name>
    <dbReference type="NCBI Taxonomy" id="3040651"/>
    <lineage>
        <taxon>Viruses</taxon>
        <taxon>Duplodnaviria</taxon>
        <taxon>Heunggongvirae</taxon>
        <taxon>Uroviricota</taxon>
        <taxon>Caudoviricetes</taxon>
    </lineage>
</organism>
<dbReference type="InterPro" id="IPR001387">
    <property type="entry name" value="Cro/C1-type_HTH"/>
</dbReference>